<reference evidence="3 4" key="1">
    <citation type="submission" date="2018-12" db="EMBL/GenBank/DDBJ databases">
        <title>Complete genome sequence of Flaviflexus salsibiostraticola KCTC 33148.</title>
        <authorList>
            <person name="Bae J.-W."/>
        </authorList>
    </citation>
    <scope>NUCLEOTIDE SEQUENCE [LARGE SCALE GENOMIC DNA]</scope>
    <source>
        <strain evidence="3 4">KCTC 33148</strain>
    </source>
</reference>
<dbReference type="AlphaFoldDB" id="A0A3S8Z9T0"/>
<gene>
    <name evidence="3" type="ORF">EJO69_07830</name>
</gene>
<keyword evidence="4" id="KW-1185">Reference proteome</keyword>
<accession>A0A3S8Z9T0</accession>
<feature type="region of interest" description="Disordered" evidence="1">
    <location>
        <begin position="1"/>
        <end position="25"/>
    </location>
</feature>
<dbReference type="RefSeq" id="WP_126040778.1">
    <property type="nucleotide sequence ID" value="NZ_CP034438.1"/>
</dbReference>
<organism evidence="3 4">
    <name type="scientific">Flaviflexus salsibiostraticola</name>
    <dbReference type="NCBI Taxonomy" id="1282737"/>
    <lineage>
        <taxon>Bacteria</taxon>
        <taxon>Bacillati</taxon>
        <taxon>Actinomycetota</taxon>
        <taxon>Actinomycetes</taxon>
        <taxon>Actinomycetales</taxon>
        <taxon>Actinomycetaceae</taxon>
        <taxon>Flaviflexus</taxon>
    </lineage>
</organism>
<sequence>MPRLTHPAAEGGGEKTDATMNNEPQKAPGLSAGVKSMLIILGIMLSIIIFLIWSAIIRGAGDIAAGSLTGPGQTQSEAAEQTDDSGSTTDPVAIAREPIIAMVNAPACENPENDAALLSDLVTASSGGLAEDDRQLIIDTLHRVDETCPKDFSLELSARLSGPGAALELSQISAEADWVSRARPAPDGATTISHFSTDRRNIHCTLESTRAACSIYTYSFPSIPASCETYTQTFVVQESTDANALCSWRLQSENEVGPGVYANENFACEVKENSSVECWSQLSGKGFEVNRTGSRTF</sequence>
<feature type="transmembrane region" description="Helical" evidence="2">
    <location>
        <begin position="37"/>
        <end position="57"/>
    </location>
</feature>
<feature type="region of interest" description="Disordered" evidence="1">
    <location>
        <begin position="68"/>
        <end position="89"/>
    </location>
</feature>
<evidence type="ECO:0000313" key="4">
    <source>
        <dbReference type="Proteomes" id="UP000270021"/>
    </source>
</evidence>
<keyword evidence="2" id="KW-0472">Membrane</keyword>
<dbReference type="Proteomes" id="UP000270021">
    <property type="component" value="Chromosome"/>
</dbReference>
<protein>
    <submittedName>
        <fullName evidence="3">Uncharacterized protein</fullName>
    </submittedName>
</protein>
<evidence type="ECO:0000256" key="2">
    <source>
        <dbReference type="SAM" id="Phobius"/>
    </source>
</evidence>
<dbReference type="KEGG" id="fsl:EJO69_07830"/>
<evidence type="ECO:0000313" key="3">
    <source>
        <dbReference type="EMBL" id="AZN30222.1"/>
    </source>
</evidence>
<proteinExistence type="predicted"/>
<keyword evidence="2" id="KW-1133">Transmembrane helix</keyword>
<dbReference type="EMBL" id="CP034438">
    <property type="protein sequence ID" value="AZN30222.1"/>
    <property type="molecule type" value="Genomic_DNA"/>
</dbReference>
<feature type="compositionally biased region" description="Polar residues" evidence="1">
    <location>
        <begin position="70"/>
        <end position="89"/>
    </location>
</feature>
<evidence type="ECO:0000256" key="1">
    <source>
        <dbReference type="SAM" id="MobiDB-lite"/>
    </source>
</evidence>
<name>A0A3S8Z9T0_9ACTO</name>
<dbReference type="OrthoDB" id="5179995at2"/>
<keyword evidence="2" id="KW-0812">Transmembrane</keyword>